<protein>
    <submittedName>
        <fullName evidence="1">Uncharacterized protein</fullName>
    </submittedName>
</protein>
<sequence>MGLLTTIGKGKRTARVISLPTPEFPPQEPEEIPLELTVSYPQKINIRETTQWQILTGILPEAARQEVAFFVTGNSIDVSDEGFINVTGQGTSSLTVVSLRNPVLKKIVDIEVEKESVRLAGTAFRLTAEGGIRLT</sequence>
<accession>A0A5J4QPP1</accession>
<dbReference type="AlphaFoldDB" id="A0A5J4QPP1"/>
<comment type="caution">
    <text evidence="1">The sequence shown here is derived from an EMBL/GenBank/DDBJ whole genome shotgun (WGS) entry which is preliminary data.</text>
</comment>
<organism evidence="1">
    <name type="scientific">termite gut metagenome</name>
    <dbReference type="NCBI Taxonomy" id="433724"/>
    <lineage>
        <taxon>unclassified sequences</taxon>
        <taxon>metagenomes</taxon>
        <taxon>organismal metagenomes</taxon>
    </lineage>
</organism>
<dbReference type="EMBL" id="SNRY01003008">
    <property type="protein sequence ID" value="KAA6322593.1"/>
    <property type="molecule type" value="Genomic_DNA"/>
</dbReference>
<gene>
    <name evidence="1" type="ORF">EZS27_027883</name>
</gene>
<proteinExistence type="predicted"/>
<name>A0A5J4QPP1_9ZZZZ</name>
<evidence type="ECO:0000313" key="1">
    <source>
        <dbReference type="EMBL" id="KAA6322593.1"/>
    </source>
</evidence>
<reference evidence="1" key="1">
    <citation type="submission" date="2019-03" db="EMBL/GenBank/DDBJ databases">
        <title>Single cell metagenomics reveals metabolic interactions within the superorganism composed of flagellate Streblomastix strix and complex community of Bacteroidetes bacteria on its surface.</title>
        <authorList>
            <person name="Treitli S.C."/>
            <person name="Kolisko M."/>
            <person name="Husnik F."/>
            <person name="Keeling P."/>
            <person name="Hampl V."/>
        </authorList>
    </citation>
    <scope>NUCLEOTIDE SEQUENCE</scope>
    <source>
        <strain evidence="1">STM</strain>
    </source>
</reference>